<dbReference type="InParanoid" id="A0A1S3HLC7"/>
<dbReference type="Pfam" id="PF03946">
    <property type="entry name" value="Ribosomal_L11_N"/>
    <property type="match status" value="1"/>
</dbReference>
<dbReference type="Gene3D" id="1.10.10.250">
    <property type="entry name" value="Ribosomal protein L11, C-terminal domain"/>
    <property type="match status" value="1"/>
</dbReference>
<dbReference type="InterPro" id="IPR036769">
    <property type="entry name" value="Ribosomal_uL11_C_sf"/>
</dbReference>
<keyword evidence="10" id="KW-1185">Reference proteome</keyword>
<dbReference type="InterPro" id="IPR036796">
    <property type="entry name" value="Ribosomal_uL11_N_sf"/>
</dbReference>
<evidence type="ECO:0000256" key="3">
    <source>
        <dbReference type="ARBA" id="ARBA00023274"/>
    </source>
</evidence>
<evidence type="ECO:0000256" key="1">
    <source>
        <dbReference type="ARBA" id="ARBA00010537"/>
    </source>
</evidence>
<dbReference type="GO" id="GO:0003735">
    <property type="term" value="F:structural constituent of ribosome"/>
    <property type="evidence" value="ECO:0007669"/>
    <property type="project" value="InterPro"/>
</dbReference>
<dbReference type="SMART" id="SM00649">
    <property type="entry name" value="RL11"/>
    <property type="match status" value="1"/>
</dbReference>
<evidence type="ECO:0000259" key="8">
    <source>
        <dbReference type="Pfam" id="PF00298"/>
    </source>
</evidence>
<dbReference type="AlphaFoldDB" id="A0A1S3HLC7"/>
<dbReference type="HAMAP" id="MF_00736">
    <property type="entry name" value="Ribosomal_uL11"/>
    <property type="match status" value="1"/>
</dbReference>
<evidence type="ECO:0000256" key="6">
    <source>
        <dbReference type="ARBA" id="ARBA00041455"/>
    </source>
</evidence>
<dbReference type="GO" id="GO:0005762">
    <property type="term" value="C:mitochondrial large ribosomal subunit"/>
    <property type="evidence" value="ECO:0007669"/>
    <property type="project" value="TreeGrafter"/>
</dbReference>
<dbReference type="RefSeq" id="XP_013385814.1">
    <property type="nucleotide sequence ID" value="XM_013530360.1"/>
</dbReference>
<dbReference type="Pfam" id="PF00298">
    <property type="entry name" value="Ribosomal_L11"/>
    <property type="match status" value="1"/>
</dbReference>
<accession>A0A1S3HLC7</accession>
<dbReference type="InterPro" id="IPR006519">
    <property type="entry name" value="Ribosomal_uL11_bac-typ"/>
</dbReference>
<dbReference type="Gene3D" id="3.30.1550.10">
    <property type="entry name" value="Ribosomal protein L11/L12, N-terminal domain"/>
    <property type="match status" value="1"/>
</dbReference>
<organism evidence="10 11">
    <name type="scientific">Lingula anatina</name>
    <name type="common">Brachiopod</name>
    <name type="synonym">Lingula unguis</name>
    <dbReference type="NCBI Taxonomy" id="7574"/>
    <lineage>
        <taxon>Eukaryota</taxon>
        <taxon>Metazoa</taxon>
        <taxon>Spiralia</taxon>
        <taxon>Lophotrochozoa</taxon>
        <taxon>Brachiopoda</taxon>
        <taxon>Linguliformea</taxon>
        <taxon>Lingulata</taxon>
        <taxon>Lingulida</taxon>
        <taxon>Linguloidea</taxon>
        <taxon>Lingulidae</taxon>
        <taxon>Lingula</taxon>
    </lineage>
</organism>
<evidence type="ECO:0000256" key="4">
    <source>
        <dbReference type="ARBA" id="ARBA00038782"/>
    </source>
</evidence>
<dbReference type="InterPro" id="IPR000911">
    <property type="entry name" value="Ribosomal_uL11"/>
</dbReference>
<sequence>MASKKGVKVMKVAKKVAESGSKSTFLKATIPAGMATPAPPLGPQLGARNINIAQFCKDFNLRTSKMKEGTPLPCRVSVNADRTYNLVIHHPPVTYFLKQAAGIKKGATRPGQEVAGKVTLKHIYEIARLKNEDPTFEGIPLKKVCERILGVAHSMGIQIVETVQFKEYQRFLNQRKTIIEEEEKELEAIKQAKLLRV</sequence>
<comment type="subunit">
    <text evidence="4">Component of the mitochondrial ribosome large subunit (39S) which comprises a 16S rRNA and about 50 distinct proteins.</text>
</comment>
<comment type="similarity">
    <text evidence="1 7">Belongs to the universal ribosomal protein uL11 family.</text>
</comment>
<keyword evidence="3 7" id="KW-0687">Ribonucleoprotein</keyword>
<name>A0A1S3HLC7_LINAN</name>
<dbReference type="PANTHER" id="PTHR11661">
    <property type="entry name" value="60S RIBOSOMAL PROTEIN L12"/>
    <property type="match status" value="1"/>
</dbReference>
<dbReference type="GeneID" id="106155483"/>
<dbReference type="Proteomes" id="UP000085678">
    <property type="component" value="Unplaced"/>
</dbReference>
<dbReference type="FunCoup" id="A0A1S3HLC7">
    <property type="interactions" value="984"/>
</dbReference>
<dbReference type="CDD" id="cd00349">
    <property type="entry name" value="Ribosomal_L11"/>
    <property type="match status" value="1"/>
</dbReference>
<dbReference type="GO" id="GO:0070180">
    <property type="term" value="F:large ribosomal subunit rRNA binding"/>
    <property type="evidence" value="ECO:0007669"/>
    <property type="project" value="TreeGrafter"/>
</dbReference>
<feature type="domain" description="Large ribosomal subunit protein uL11 C-terminal" evidence="8">
    <location>
        <begin position="90"/>
        <end position="159"/>
    </location>
</feature>
<dbReference type="GO" id="GO:0006412">
    <property type="term" value="P:translation"/>
    <property type="evidence" value="ECO:0007669"/>
    <property type="project" value="InterPro"/>
</dbReference>
<evidence type="ECO:0000256" key="2">
    <source>
        <dbReference type="ARBA" id="ARBA00022980"/>
    </source>
</evidence>
<dbReference type="OrthoDB" id="1091498at2759"/>
<proteinExistence type="inferred from homology"/>
<evidence type="ECO:0000259" key="9">
    <source>
        <dbReference type="Pfam" id="PF03946"/>
    </source>
</evidence>
<dbReference type="KEGG" id="lak:106155483"/>
<protein>
    <recommendedName>
        <fullName evidence="5">Large ribosomal subunit protein uL11m</fullName>
    </recommendedName>
    <alternativeName>
        <fullName evidence="6">39S ribosomal protein L11, mitochondrial</fullName>
    </alternativeName>
</protein>
<dbReference type="NCBIfam" id="TIGR01632">
    <property type="entry name" value="L11_bact"/>
    <property type="match status" value="1"/>
</dbReference>
<dbReference type="SUPFAM" id="SSF46906">
    <property type="entry name" value="Ribosomal protein L11, C-terminal domain"/>
    <property type="match status" value="1"/>
</dbReference>
<dbReference type="STRING" id="7574.A0A1S3HLC7"/>
<gene>
    <name evidence="11" type="primary">LOC106155483</name>
</gene>
<reference evidence="11" key="1">
    <citation type="submission" date="2025-08" db="UniProtKB">
        <authorList>
            <consortium name="RefSeq"/>
        </authorList>
    </citation>
    <scope>IDENTIFICATION</scope>
    <source>
        <tissue evidence="11">Gonads</tissue>
    </source>
</reference>
<dbReference type="PANTHER" id="PTHR11661:SF1">
    <property type="entry name" value="LARGE RIBOSOMAL SUBUNIT PROTEIN UL11M"/>
    <property type="match status" value="1"/>
</dbReference>
<dbReference type="InterPro" id="IPR020783">
    <property type="entry name" value="Ribosomal_uL11_C"/>
</dbReference>
<dbReference type="FunFam" id="1.10.10.250:FF:000003">
    <property type="entry name" value="Mitochondrial ribosomal protein L11"/>
    <property type="match status" value="1"/>
</dbReference>
<evidence type="ECO:0000256" key="5">
    <source>
        <dbReference type="ARBA" id="ARBA00040104"/>
    </source>
</evidence>
<dbReference type="InterPro" id="IPR020784">
    <property type="entry name" value="Ribosomal_uL11_N"/>
</dbReference>
<evidence type="ECO:0000313" key="11">
    <source>
        <dbReference type="RefSeq" id="XP_013385814.1"/>
    </source>
</evidence>
<evidence type="ECO:0000256" key="7">
    <source>
        <dbReference type="RuleBase" id="RU003978"/>
    </source>
</evidence>
<feature type="domain" description="Large ribosomal subunit protein uL11 N-terminal" evidence="9">
    <location>
        <begin position="27"/>
        <end position="84"/>
    </location>
</feature>
<keyword evidence="2 7" id="KW-0689">Ribosomal protein</keyword>
<evidence type="ECO:0000313" key="10">
    <source>
        <dbReference type="Proteomes" id="UP000085678"/>
    </source>
</evidence>
<dbReference type="SUPFAM" id="SSF54747">
    <property type="entry name" value="Ribosomal L11/L12e N-terminal domain"/>
    <property type="match status" value="1"/>
</dbReference>